<keyword evidence="2" id="KW-1185">Reference proteome</keyword>
<protein>
    <submittedName>
        <fullName evidence="1">Uncharacterized protein</fullName>
    </submittedName>
</protein>
<evidence type="ECO:0000313" key="2">
    <source>
        <dbReference type="Proteomes" id="UP000004994"/>
    </source>
</evidence>
<sequence length="10" mass="1050">NCCCGSDAMF</sequence>
<organism evidence="1">
    <name type="scientific">Solanum lycopersicum</name>
    <name type="common">Tomato</name>
    <name type="synonym">Lycopersicon esculentum</name>
    <dbReference type="NCBI Taxonomy" id="4081"/>
    <lineage>
        <taxon>Eukaryota</taxon>
        <taxon>Viridiplantae</taxon>
        <taxon>Streptophyta</taxon>
        <taxon>Embryophyta</taxon>
        <taxon>Tracheophyta</taxon>
        <taxon>Spermatophyta</taxon>
        <taxon>Magnoliopsida</taxon>
        <taxon>eudicotyledons</taxon>
        <taxon>Gunneridae</taxon>
        <taxon>Pentapetalae</taxon>
        <taxon>asterids</taxon>
        <taxon>lamiids</taxon>
        <taxon>Solanales</taxon>
        <taxon>Solanaceae</taxon>
        <taxon>Solanoideae</taxon>
        <taxon>Solaneae</taxon>
        <taxon>Solanum</taxon>
        <taxon>Solanum subgen. Lycopersicon</taxon>
    </lineage>
</organism>
<reference evidence="1" key="2">
    <citation type="submission" date="2019-01" db="UniProtKB">
        <authorList>
            <consortium name="EnsemblPlants"/>
        </authorList>
    </citation>
    <scope>IDENTIFICATION</scope>
    <source>
        <strain evidence="1">cv. Heinz 1706</strain>
    </source>
</reference>
<reference evidence="1" key="1">
    <citation type="journal article" date="2012" name="Nature">
        <title>The tomato genome sequence provides insights into fleshy fruit evolution.</title>
        <authorList>
            <consortium name="Tomato Genome Consortium"/>
        </authorList>
    </citation>
    <scope>NUCLEOTIDE SEQUENCE [LARGE SCALE GENOMIC DNA]</scope>
    <source>
        <strain evidence="1">cv. Heinz 1706</strain>
    </source>
</reference>
<dbReference type="InParanoid" id="A0A3Q7JLH6"/>
<proteinExistence type="predicted"/>
<evidence type="ECO:0000313" key="1">
    <source>
        <dbReference type="EnsemblPlants" id="Solyc11g032205.1.1.1"/>
    </source>
</evidence>
<dbReference type="Proteomes" id="UP000004994">
    <property type="component" value="Chromosome 11"/>
</dbReference>
<dbReference type="EnsemblPlants" id="Solyc11g032205.1.1">
    <property type="protein sequence ID" value="Solyc11g032205.1.1.1"/>
    <property type="gene ID" value="Solyc11g032205.1"/>
</dbReference>
<name>A0A3Q7JLH6_SOLLC</name>
<dbReference type="Gramene" id="Solyc11g032205.1.1">
    <property type="protein sequence ID" value="Solyc11g032205.1.1.1"/>
    <property type="gene ID" value="Solyc11g032205.1"/>
</dbReference>
<accession>A0A3Q7JLH6</accession>